<evidence type="ECO:0000313" key="9">
    <source>
        <dbReference type="EMBL" id="PWB03397.1"/>
    </source>
</evidence>
<feature type="domain" description="NfeD1b N-terminal" evidence="8">
    <location>
        <begin position="34"/>
        <end position="229"/>
    </location>
</feature>
<dbReference type="InterPro" id="IPR056739">
    <property type="entry name" value="NfeD_membrane"/>
</dbReference>
<dbReference type="Pfam" id="PF24961">
    <property type="entry name" value="NfeD_membrane"/>
    <property type="match status" value="1"/>
</dbReference>
<dbReference type="GeneID" id="82525345"/>
<feature type="transmembrane region" description="Helical" evidence="5">
    <location>
        <begin position="326"/>
        <end position="345"/>
    </location>
</feature>
<dbReference type="InterPro" id="IPR052165">
    <property type="entry name" value="Membrane_assoc_protease"/>
</dbReference>
<dbReference type="PANTHER" id="PTHR33507:SF3">
    <property type="entry name" value="INNER MEMBRANE PROTEIN YBBJ"/>
    <property type="match status" value="1"/>
</dbReference>
<name>A0A2V1ISP0_9BACT</name>
<accession>A0A2V1ISP0</accession>
<evidence type="ECO:0000256" key="1">
    <source>
        <dbReference type="ARBA" id="ARBA00004141"/>
    </source>
</evidence>
<keyword evidence="3 5" id="KW-1133">Transmembrane helix</keyword>
<feature type="transmembrane region" description="Helical" evidence="5">
    <location>
        <begin position="239"/>
        <end position="261"/>
    </location>
</feature>
<keyword evidence="9" id="KW-0645">Protease</keyword>
<comment type="caution">
    <text evidence="9">The sequence shown here is derived from an EMBL/GenBank/DDBJ whole genome shotgun (WGS) entry which is preliminary data.</text>
</comment>
<dbReference type="CDD" id="cd07021">
    <property type="entry name" value="Clp_protease_NfeD_like"/>
    <property type="match status" value="1"/>
</dbReference>
<dbReference type="RefSeq" id="WP_107031507.1">
    <property type="nucleotide sequence ID" value="NZ_CARXIO010000004.1"/>
</dbReference>
<dbReference type="Proteomes" id="UP000244905">
    <property type="component" value="Unassembled WGS sequence"/>
</dbReference>
<keyword evidence="2 5" id="KW-0812">Transmembrane</keyword>
<feature type="transmembrane region" description="Helical" evidence="5">
    <location>
        <begin position="273"/>
        <end position="293"/>
    </location>
</feature>
<dbReference type="Gene3D" id="2.40.50.140">
    <property type="entry name" value="Nucleic acid-binding proteins"/>
    <property type="match status" value="1"/>
</dbReference>
<evidence type="ECO:0000259" key="8">
    <source>
        <dbReference type="Pfam" id="PF25145"/>
    </source>
</evidence>
<sequence>MNRSHLQFRLWLWVLPVIALIYPVTINADEVHGVYMLRLDDEIGSSTWRYTRQALDEASRLDAELLIVHLNTYGGSVVHADSIRTALLNFPRPTVAFVDNNAASAGALVALACDSVFMRSGASMGAVTVVNGTDGMAMPDKYQSYMRAMMRATAERHGKTISPDGKSEWRRNPLVAEAMVDPRVSVGGLIDSTRVLTFTADEAVKWNYADGNAESVDEIMQQLGYHPASYAIKEYHPTWLDILIGFLTNPAVQAVLIMLIIGGIYMELHSPGVGFPSAAAIIAAILYFLPLYISGIASSWIILLFVLGIMLIILEVFVVPGFGITGIAGISCVCAAVILGLIEHYTFSLSHMNADAIWSSMVIFLVGLGLAVLAIWYLTSSYGPKWVRRHTELMLTQQVDEGYIGVDMTPAAYIGLDGTAVTDMRPAGKVEINGDVLDAVAIQGFIHAGARVKVRKYENAQIYVAEL</sequence>
<dbReference type="Gene3D" id="3.90.226.10">
    <property type="entry name" value="2-enoyl-CoA Hydratase, Chain A, domain 1"/>
    <property type="match status" value="1"/>
</dbReference>
<dbReference type="InterPro" id="IPR056738">
    <property type="entry name" value="NfeD1b_N"/>
</dbReference>
<dbReference type="InterPro" id="IPR002810">
    <property type="entry name" value="NfeD-like_C"/>
</dbReference>
<dbReference type="AlphaFoldDB" id="A0A2V1ISP0"/>
<protein>
    <submittedName>
        <fullName evidence="9">Serine protease</fullName>
    </submittedName>
</protein>
<dbReference type="Pfam" id="PF25145">
    <property type="entry name" value="NfeD1b_N"/>
    <property type="match status" value="1"/>
</dbReference>
<keyword evidence="10" id="KW-1185">Reference proteome</keyword>
<feature type="domain" description="NfeD integral membrane" evidence="7">
    <location>
        <begin position="252"/>
        <end position="379"/>
    </location>
</feature>
<dbReference type="InterPro" id="IPR029045">
    <property type="entry name" value="ClpP/crotonase-like_dom_sf"/>
</dbReference>
<feature type="domain" description="NfeD-like C-terminal" evidence="6">
    <location>
        <begin position="412"/>
        <end position="465"/>
    </location>
</feature>
<dbReference type="GO" id="GO:0005886">
    <property type="term" value="C:plasma membrane"/>
    <property type="evidence" value="ECO:0007669"/>
    <property type="project" value="TreeGrafter"/>
</dbReference>
<evidence type="ECO:0000256" key="4">
    <source>
        <dbReference type="ARBA" id="ARBA00023136"/>
    </source>
</evidence>
<dbReference type="EMBL" id="PUEC01000005">
    <property type="protein sequence ID" value="PWB03397.1"/>
    <property type="molecule type" value="Genomic_DNA"/>
</dbReference>
<gene>
    <name evidence="9" type="ORF">C5O23_03140</name>
</gene>
<evidence type="ECO:0000256" key="3">
    <source>
        <dbReference type="ARBA" id="ARBA00022989"/>
    </source>
</evidence>
<evidence type="ECO:0000256" key="5">
    <source>
        <dbReference type="SAM" id="Phobius"/>
    </source>
</evidence>
<dbReference type="SUPFAM" id="SSF52096">
    <property type="entry name" value="ClpP/crotonase"/>
    <property type="match status" value="1"/>
</dbReference>
<dbReference type="PANTHER" id="PTHR33507">
    <property type="entry name" value="INNER MEMBRANE PROTEIN YBBJ"/>
    <property type="match status" value="1"/>
</dbReference>
<keyword evidence="9" id="KW-0378">Hydrolase</keyword>
<feature type="transmembrane region" description="Helical" evidence="5">
    <location>
        <begin position="357"/>
        <end position="379"/>
    </location>
</feature>
<evidence type="ECO:0000259" key="7">
    <source>
        <dbReference type="Pfam" id="PF24961"/>
    </source>
</evidence>
<evidence type="ECO:0000256" key="2">
    <source>
        <dbReference type="ARBA" id="ARBA00022692"/>
    </source>
</evidence>
<reference evidence="10" key="1">
    <citation type="submission" date="2018-02" db="EMBL/GenBank/DDBJ databases">
        <authorList>
            <person name="Clavel T."/>
            <person name="Strowig T."/>
        </authorList>
    </citation>
    <scope>NUCLEOTIDE SEQUENCE [LARGE SCALE GENOMIC DNA]</scope>
    <source>
        <strain evidence="10">DSM 103720</strain>
    </source>
</reference>
<keyword evidence="4 5" id="KW-0472">Membrane</keyword>
<dbReference type="GO" id="GO:0006508">
    <property type="term" value="P:proteolysis"/>
    <property type="evidence" value="ECO:0007669"/>
    <property type="project" value="UniProtKB-KW"/>
</dbReference>
<dbReference type="InterPro" id="IPR012340">
    <property type="entry name" value="NA-bd_OB-fold"/>
</dbReference>
<comment type="subcellular location">
    <subcellularLocation>
        <location evidence="1">Membrane</location>
        <topology evidence="1">Multi-pass membrane protein</topology>
    </subcellularLocation>
</comment>
<dbReference type="GO" id="GO:0008233">
    <property type="term" value="F:peptidase activity"/>
    <property type="evidence" value="ECO:0007669"/>
    <property type="project" value="UniProtKB-KW"/>
</dbReference>
<evidence type="ECO:0000313" key="10">
    <source>
        <dbReference type="Proteomes" id="UP000244905"/>
    </source>
</evidence>
<evidence type="ECO:0000259" key="6">
    <source>
        <dbReference type="Pfam" id="PF01957"/>
    </source>
</evidence>
<dbReference type="Pfam" id="PF01957">
    <property type="entry name" value="NfeD"/>
    <property type="match status" value="1"/>
</dbReference>
<organism evidence="9 10">
    <name type="scientific">Duncaniella muris</name>
    <dbReference type="NCBI Taxonomy" id="2094150"/>
    <lineage>
        <taxon>Bacteria</taxon>
        <taxon>Pseudomonadati</taxon>
        <taxon>Bacteroidota</taxon>
        <taxon>Bacteroidia</taxon>
        <taxon>Bacteroidales</taxon>
        <taxon>Muribaculaceae</taxon>
        <taxon>Duncaniella</taxon>
    </lineage>
</organism>
<proteinExistence type="predicted"/>